<gene>
    <name evidence="2" type="ORF">TrRE_jg3255</name>
</gene>
<dbReference type="EMBL" id="BRXZ01004270">
    <property type="protein sequence ID" value="GMH46312.1"/>
    <property type="molecule type" value="Genomic_DNA"/>
</dbReference>
<dbReference type="PANTHER" id="PTHR42887:SF2">
    <property type="entry name" value="OS12G0638800 PROTEIN"/>
    <property type="match status" value="1"/>
</dbReference>
<evidence type="ECO:0008006" key="4">
    <source>
        <dbReference type="Google" id="ProtNLM"/>
    </source>
</evidence>
<dbReference type="OrthoDB" id="9930022at2759"/>
<dbReference type="PANTHER" id="PTHR42887">
    <property type="entry name" value="OS12G0638800 PROTEIN"/>
    <property type="match status" value="1"/>
</dbReference>
<organism evidence="2 3">
    <name type="scientific">Triparma retinervis</name>
    <dbReference type="NCBI Taxonomy" id="2557542"/>
    <lineage>
        <taxon>Eukaryota</taxon>
        <taxon>Sar</taxon>
        <taxon>Stramenopiles</taxon>
        <taxon>Ochrophyta</taxon>
        <taxon>Bolidophyceae</taxon>
        <taxon>Parmales</taxon>
        <taxon>Triparmaceae</taxon>
        <taxon>Triparma</taxon>
    </lineage>
</organism>
<evidence type="ECO:0000313" key="2">
    <source>
        <dbReference type="EMBL" id="GMH46312.1"/>
    </source>
</evidence>
<accession>A0A9W6Z7Q4</accession>
<evidence type="ECO:0000256" key="1">
    <source>
        <dbReference type="SAM" id="MobiDB-lite"/>
    </source>
</evidence>
<name>A0A9W6Z7Q4_9STRA</name>
<dbReference type="InterPro" id="IPR036188">
    <property type="entry name" value="FAD/NAD-bd_sf"/>
</dbReference>
<sequence>MISPTSPSKGVPPSSILGWFNAHGVSTKVESDGRTFPITDDSRTVRDALENARVEGGVELETGVTVDRVSVDPETGVYLVSGFKRKSPGGGRGSFSVRADAVVIATGSSRGYKGHVEMDWCPDLNWSDCESSLASCKSTSGRKKFSSHSPFPSIPRRLWSNIALSSTSGVEKLWCEVTKKELGKAVEGVKRMRLKVEGKNTNKSEFTTAGGVDTKELEGGTFRFKGTDGGEKKKKKKKRKGGGGEEEEEETARAPLVHRSKQQPRVWVVGEANNIDGITGGWNFLNCWTSGWVAGRDIGKWIEENYRRG</sequence>
<dbReference type="SUPFAM" id="SSF51905">
    <property type="entry name" value="FAD/NAD(P)-binding domain"/>
    <property type="match status" value="1"/>
</dbReference>
<dbReference type="InterPro" id="IPR023166">
    <property type="entry name" value="BaiN-like_dom_sf"/>
</dbReference>
<dbReference type="Proteomes" id="UP001165082">
    <property type="component" value="Unassembled WGS sequence"/>
</dbReference>
<keyword evidence="3" id="KW-1185">Reference proteome</keyword>
<dbReference type="Gene3D" id="1.10.8.260">
    <property type="entry name" value="HI0933 insert domain-like"/>
    <property type="match status" value="1"/>
</dbReference>
<dbReference type="SUPFAM" id="SSF160996">
    <property type="entry name" value="HI0933 insert domain-like"/>
    <property type="match status" value="1"/>
</dbReference>
<dbReference type="Gene3D" id="3.50.50.60">
    <property type="entry name" value="FAD/NAD(P)-binding domain"/>
    <property type="match status" value="3"/>
</dbReference>
<protein>
    <recommendedName>
        <fullName evidence="4">FAD/NAD(P)-binding domain-containing protein</fullName>
    </recommendedName>
</protein>
<comment type="caution">
    <text evidence="2">The sequence shown here is derived from an EMBL/GenBank/DDBJ whole genome shotgun (WGS) entry which is preliminary data.</text>
</comment>
<dbReference type="AlphaFoldDB" id="A0A9W6Z7Q4"/>
<reference evidence="2" key="1">
    <citation type="submission" date="2022-07" db="EMBL/GenBank/DDBJ databases">
        <title>Genome analysis of Parmales, a sister group of diatoms, reveals the evolutionary specialization of diatoms from phago-mixotrophs to photoautotrophs.</title>
        <authorList>
            <person name="Ban H."/>
            <person name="Sato S."/>
            <person name="Yoshikawa S."/>
            <person name="Kazumasa Y."/>
            <person name="Nakamura Y."/>
            <person name="Ichinomiya M."/>
            <person name="Saitoh K."/>
            <person name="Sato N."/>
            <person name="Blanc-Mathieu R."/>
            <person name="Endo H."/>
            <person name="Kuwata A."/>
            <person name="Ogata H."/>
        </authorList>
    </citation>
    <scope>NUCLEOTIDE SEQUENCE</scope>
</reference>
<proteinExistence type="predicted"/>
<evidence type="ECO:0000313" key="3">
    <source>
        <dbReference type="Proteomes" id="UP001165082"/>
    </source>
</evidence>
<dbReference type="InterPro" id="IPR004792">
    <property type="entry name" value="BaiN-like"/>
</dbReference>
<feature type="region of interest" description="Disordered" evidence="1">
    <location>
        <begin position="217"/>
        <end position="260"/>
    </location>
</feature>
<feature type="compositionally biased region" description="Basic residues" evidence="1">
    <location>
        <begin position="232"/>
        <end position="241"/>
    </location>
</feature>
<dbReference type="Gene3D" id="2.40.30.10">
    <property type="entry name" value="Translation factors"/>
    <property type="match status" value="1"/>
</dbReference>